<feature type="transmembrane region" description="Helical" evidence="1">
    <location>
        <begin position="20"/>
        <end position="45"/>
    </location>
</feature>
<dbReference type="EMBL" id="MFTP01000009">
    <property type="protein sequence ID" value="OGI65982.1"/>
    <property type="molecule type" value="Genomic_DNA"/>
</dbReference>
<evidence type="ECO:0000313" key="3">
    <source>
        <dbReference type="Proteomes" id="UP000177370"/>
    </source>
</evidence>
<accession>A0A1F6V8Q3</accession>
<proteinExistence type="predicted"/>
<sequence>MLGLVLQRFELEVDSMSEFWINLFSTLVAALIIFCIGRVFGYFTLEKPDLSMVVKQKGSYSDTIIFTKQDDGSHVADFQLAIENKGKLTLKADDGFWHTFIKTDEAVTPLTAPGEHDHQRGLISYSIYPGYIVDIDGTQYHLVIKKGDKPAKGLPYFFATDYGFFPNSTKFDLGTGQVSMSTIGLIKFEVKEY</sequence>
<dbReference type="AlphaFoldDB" id="A0A1F6V8Q3"/>
<evidence type="ECO:0000313" key="2">
    <source>
        <dbReference type="EMBL" id="OGI65982.1"/>
    </source>
</evidence>
<keyword evidence="1" id="KW-0812">Transmembrane</keyword>
<keyword evidence="1" id="KW-0472">Membrane</keyword>
<gene>
    <name evidence="2" type="ORF">A2647_01310</name>
</gene>
<keyword evidence="1" id="KW-1133">Transmembrane helix</keyword>
<protein>
    <submittedName>
        <fullName evidence="2">Uncharacterized protein</fullName>
    </submittedName>
</protein>
<organism evidence="2 3">
    <name type="scientific">Candidatus Nomurabacteria bacterium RIFCSPHIGHO2_01_FULL_40_24b</name>
    <dbReference type="NCBI Taxonomy" id="1801739"/>
    <lineage>
        <taxon>Bacteria</taxon>
        <taxon>Candidatus Nomuraibacteriota</taxon>
    </lineage>
</organism>
<dbReference type="Proteomes" id="UP000177370">
    <property type="component" value="Unassembled WGS sequence"/>
</dbReference>
<comment type="caution">
    <text evidence="2">The sequence shown here is derived from an EMBL/GenBank/DDBJ whole genome shotgun (WGS) entry which is preliminary data.</text>
</comment>
<evidence type="ECO:0000256" key="1">
    <source>
        <dbReference type="SAM" id="Phobius"/>
    </source>
</evidence>
<name>A0A1F6V8Q3_9BACT</name>
<reference evidence="2 3" key="1">
    <citation type="journal article" date="2016" name="Nat. Commun.">
        <title>Thousands of microbial genomes shed light on interconnected biogeochemical processes in an aquifer system.</title>
        <authorList>
            <person name="Anantharaman K."/>
            <person name="Brown C.T."/>
            <person name="Hug L.A."/>
            <person name="Sharon I."/>
            <person name="Castelle C.J."/>
            <person name="Probst A.J."/>
            <person name="Thomas B.C."/>
            <person name="Singh A."/>
            <person name="Wilkins M.J."/>
            <person name="Karaoz U."/>
            <person name="Brodie E.L."/>
            <person name="Williams K.H."/>
            <person name="Hubbard S.S."/>
            <person name="Banfield J.F."/>
        </authorList>
    </citation>
    <scope>NUCLEOTIDE SEQUENCE [LARGE SCALE GENOMIC DNA]</scope>
</reference>